<feature type="region of interest" description="Disordered" evidence="1">
    <location>
        <begin position="1687"/>
        <end position="1706"/>
    </location>
</feature>
<dbReference type="Pfam" id="PF25794">
    <property type="entry name" value="SACS"/>
    <property type="match status" value="1"/>
</dbReference>
<evidence type="ECO:0000313" key="5">
    <source>
        <dbReference type="Proteomes" id="UP000250321"/>
    </source>
</evidence>
<keyword evidence="5" id="KW-1185">Reference proteome</keyword>
<dbReference type="GO" id="GO:0048364">
    <property type="term" value="P:root development"/>
    <property type="evidence" value="ECO:0007669"/>
    <property type="project" value="TreeGrafter"/>
</dbReference>
<dbReference type="NCBIfam" id="NF047352">
    <property type="entry name" value="P_loop_sacsin"/>
    <property type="match status" value="1"/>
</dbReference>
<dbReference type="EMBL" id="PJQY01000007">
    <property type="protein sequence ID" value="PQQ21622.1"/>
    <property type="molecule type" value="Genomic_DNA"/>
</dbReference>
<reference evidence="4 5" key="1">
    <citation type="submission" date="2018-02" db="EMBL/GenBank/DDBJ databases">
        <title>Draft genome of wild Prunus yedoensis var. nudiflora.</title>
        <authorList>
            <person name="Baek S."/>
            <person name="Kim J.-H."/>
            <person name="Choi K."/>
            <person name="Kim G.-B."/>
            <person name="Cho A."/>
            <person name="Jang H."/>
            <person name="Shin C.-H."/>
            <person name="Yu H.-J."/>
            <person name="Mun J.-H."/>
        </authorList>
    </citation>
    <scope>NUCLEOTIDE SEQUENCE [LARGE SCALE GENOMIC DNA]</scope>
    <source>
        <strain evidence="5">cv. Jeju island</strain>
        <tissue evidence="4">Leaf</tissue>
    </source>
</reference>
<feature type="domain" description="Protein NO VEIN C-terminal" evidence="2">
    <location>
        <begin position="1716"/>
        <end position="1802"/>
    </location>
</feature>
<dbReference type="GO" id="GO:0009793">
    <property type="term" value="P:embryo development ending in seed dormancy"/>
    <property type="evidence" value="ECO:0007669"/>
    <property type="project" value="TreeGrafter"/>
</dbReference>
<evidence type="ECO:0000259" key="2">
    <source>
        <dbReference type="Pfam" id="PF13020"/>
    </source>
</evidence>
<evidence type="ECO:0000313" key="4">
    <source>
        <dbReference type="EMBL" id="PQQ21622.1"/>
    </source>
</evidence>
<dbReference type="SUPFAM" id="SSF55874">
    <property type="entry name" value="ATPase domain of HSP90 chaperone/DNA topoisomerase II/histidine kinase"/>
    <property type="match status" value="1"/>
</dbReference>
<dbReference type="PANTHER" id="PTHR32387:SF0">
    <property type="entry name" value="PROTEIN NO VEIN"/>
    <property type="match status" value="1"/>
</dbReference>
<dbReference type="PANTHER" id="PTHR32387">
    <property type="entry name" value="WU:FJ29H11"/>
    <property type="match status" value="1"/>
</dbReference>
<dbReference type="Pfam" id="PF13020">
    <property type="entry name" value="NOV_C"/>
    <property type="match status" value="1"/>
</dbReference>
<evidence type="ECO:0000256" key="1">
    <source>
        <dbReference type="SAM" id="MobiDB-lite"/>
    </source>
</evidence>
<dbReference type="Proteomes" id="UP000250321">
    <property type="component" value="Unassembled WGS sequence"/>
</dbReference>
<protein>
    <submittedName>
        <fullName evidence="4">Uncharacterized protein</fullName>
    </submittedName>
</protein>
<dbReference type="Gene3D" id="3.30.565.10">
    <property type="entry name" value="Histidine kinase-like ATPase, C-terminal domain"/>
    <property type="match status" value="1"/>
</dbReference>
<dbReference type="GO" id="GO:0010305">
    <property type="term" value="P:leaf vascular tissue pattern formation"/>
    <property type="evidence" value="ECO:0007669"/>
    <property type="project" value="TreeGrafter"/>
</dbReference>
<dbReference type="InterPro" id="IPR024975">
    <property type="entry name" value="NOV_C"/>
</dbReference>
<comment type="caution">
    <text evidence="4">The sequence shown here is derived from an EMBL/GenBank/DDBJ whole genome shotgun (WGS) entry which is preliminary data.</text>
</comment>
<dbReference type="InterPro" id="IPR058210">
    <property type="entry name" value="SACS/Nov_dom"/>
</dbReference>
<accession>A0A314ZJL5</accession>
<proteinExistence type="predicted"/>
<dbReference type="STRING" id="2094558.A0A314ZJL5"/>
<dbReference type="OrthoDB" id="1150131at2759"/>
<gene>
    <name evidence="4" type="ORF">Pyn_15065</name>
</gene>
<feature type="domain" description="Sacsin/Nov" evidence="3">
    <location>
        <begin position="419"/>
        <end position="598"/>
    </location>
</feature>
<evidence type="ECO:0000259" key="3">
    <source>
        <dbReference type="Pfam" id="PF25794"/>
    </source>
</evidence>
<name>A0A314ZJL5_PRUYE</name>
<dbReference type="InterPro" id="IPR052957">
    <property type="entry name" value="Auxin_embryo_med"/>
</dbReference>
<dbReference type="InterPro" id="IPR036890">
    <property type="entry name" value="HATPase_C_sf"/>
</dbReference>
<sequence>MTLCGTSYGMESPEHCKNDTFRSTLVNANIGQTAETHESVTSKDAIKILLRGPMMSDLNLWTHWDLLFAPYLGTLVPWLLKEVNTDELLCLVTKDGKVIRLDHSSTVDAFLEAVLQGSSFQTAVKMLSLFALFGGEKHVPVSLLKLHVQHAFEVILKNYVDNMEIHGNKNFLSQGEALCGQQMIGEGSTSKFCNELHRDVTRMNTGEPVLSRFIIDCLGYLPAEFRSFAADVLLSGMRSIFKHAASAILSECNQTDQRLMIHEVGLSLGIVEWIHDYNEFCSYDTTDLFMSGASCFNAVRYETESGSKYMQDVSDKLAASEGSIGASVGADEQKGECAEPCIKISGAEASEARIGSGSKHSTELNELEDAVLVIESIRRDEFGLDSSLSNVGSSILKKQHARLGRALHCLSEELYSQDSHFLLELVQNADDNIYPTNVEPTLTFILQESGIVVLNNERGFSARNIRALCDVGNSTKKGSKAGYIGQKGIGFKSVFRVTDAPEIHSNGFHIKFDISEGQIGLILPTVVPPRSIHLFSSLASSDNDKADWNCWNTCIVLPFRSNLSDRTVMKSVINMFSDLHPSLLLFLHRLQCIKFRNLLDDTLTVMRKDIVGDGIVKISHGKEKMTWFVVSQKLQADFIRGDVQTTEISIAFTLKESDNGDYCPDIAPQPVFAFLPLRTYGLKFILQGDFVLPSSREEVDGDSPWNQWLLSEFPGLFVNAERSFCALPCFKENPGRAVTAYMSFVPLVGDVHGFFSSLPRLIISKLRMSNCLLLEGGNNEWVPPCRVLRGWNKQARLLLPDALLHEHLGLGFLDKNIVVPDPLARVLGIVDYGPKVLLQIVDSLCHTQNGLKSMGLSWLASWLSSLYAMSFNSSVEASFDSGVEMEFIENLRKIPFIPLSDGTYVAVDEGPIWLHFDALKTGFEGQHGLESFPDLYANLQISSCYNCRVEKEYIISELRNKAYILTNNGFKRPAEATIHFSAAFGNPVDINNLINGVDMVWHEVDISYLKHPTTRSLPNGLMKWREFFQKIGITDFVKVVQVEKGINSLSDSFLKKLIWDKDSISLGLNATDWESPELVQLLSLLSRQNNKKGCEYLLEVLDTLWDDCYSDKTTGYCTSKSVADRQPFRSSFISCICDVQWVVSTMDDELHYPKDLYHNCDPVRSILVRSGKFASDIGFKTRVSLGDVFEILKLWRCENPFRASHEDVVSGIFLSPKKYIGMIPLPSLPYKGIRPQYSSTGINHIPLNKMLRNFYPGLHDFFVGGCGVHEIPPLRSYLRILLDLSNIALPSQAANAVFRVFLKWTDGLKSGLSAEDIVYLKDSLTNIECTVLPTVQDKWVSLHPSFGLVFWCDDIELRKQFMHLDGVDFLYFGELSNADVEMLFRKVSILLKALGIPALSEAVTREAIFYGLADCSTKAALMDWALPYAQRYLQSVHPDKYTQLKQSGFDILNRLQVVVVEKLFYQNVIKSSGRKSNKRLRCSCLLQGSNLYTTQELDSHALFVELSRLFFDGNPELHLANFLHMITTMAESGSTEEQTEFFILNSQKVPKLSGEESVWSLSSVSSLTDNYKSLPKSFTLTEVNEKNSSKSKRKVINWPPIDWKTAPGFGYTDANLSKTQAPVAHSVSVDINWTIEDDSAMTSAALVSPGSNDLQEHSGYACNETGNGMHTEFDPINMGFVSDSPDLGSSPNFSKRDQPRYGTSSGRDAMLTGRLGELVAFKYLISKAGKSVVKWVNECNETGLPYDIVVGEKEDSTEFIEVKATQSPRKDWFRISMREWQFAVDKGEAFSILHVILLGNNAAKSQYTRILYNCACWGS</sequence>
<dbReference type="GO" id="GO:0005634">
    <property type="term" value="C:nucleus"/>
    <property type="evidence" value="ECO:0007669"/>
    <property type="project" value="TreeGrafter"/>
</dbReference>
<organism evidence="4 5">
    <name type="scientific">Prunus yedoensis var. nudiflora</name>
    <dbReference type="NCBI Taxonomy" id="2094558"/>
    <lineage>
        <taxon>Eukaryota</taxon>
        <taxon>Viridiplantae</taxon>
        <taxon>Streptophyta</taxon>
        <taxon>Embryophyta</taxon>
        <taxon>Tracheophyta</taxon>
        <taxon>Spermatophyta</taxon>
        <taxon>Magnoliopsida</taxon>
        <taxon>eudicotyledons</taxon>
        <taxon>Gunneridae</taxon>
        <taxon>Pentapetalae</taxon>
        <taxon>rosids</taxon>
        <taxon>fabids</taxon>
        <taxon>Rosales</taxon>
        <taxon>Rosaceae</taxon>
        <taxon>Amygdaloideae</taxon>
        <taxon>Amygdaleae</taxon>
        <taxon>Prunus</taxon>
    </lineage>
</organism>